<gene>
    <name evidence="2" type="ORF">BFW38_00370</name>
</gene>
<dbReference type="PANTHER" id="PTHR34071">
    <property type="entry name" value="5-NITROIMIDAZOLE ANTIBIOTICS RESISTANCE PROTEIN, NIMA-FAMILY-RELATED PROTEIN-RELATED"/>
    <property type="match status" value="1"/>
</dbReference>
<dbReference type="OrthoDB" id="116031at2"/>
<name>A0A1E2V5F9_9GAMM</name>
<accession>A0A1E2V5F9</accession>
<evidence type="ECO:0000313" key="3">
    <source>
        <dbReference type="Proteomes" id="UP000094291"/>
    </source>
</evidence>
<dbReference type="STRING" id="197479.BFW38_00370"/>
<organism evidence="2 3">
    <name type="scientific">Terasakiispira papahanaumokuakeensis</name>
    <dbReference type="NCBI Taxonomy" id="197479"/>
    <lineage>
        <taxon>Bacteria</taxon>
        <taxon>Pseudomonadati</taxon>
        <taxon>Pseudomonadota</taxon>
        <taxon>Gammaproteobacteria</taxon>
        <taxon>Oceanospirillales</taxon>
        <taxon>Terasakiispira</taxon>
    </lineage>
</organism>
<keyword evidence="3" id="KW-1185">Reference proteome</keyword>
<dbReference type="AlphaFoldDB" id="A0A1E2V5F9"/>
<dbReference type="EMBL" id="MDTQ01000001">
    <property type="protein sequence ID" value="ODC02229.1"/>
    <property type="molecule type" value="Genomic_DNA"/>
</dbReference>
<protein>
    <submittedName>
        <fullName evidence="2">Flavin-nucleotide-binding protein</fullName>
    </submittedName>
</protein>
<dbReference type="PANTHER" id="PTHR34071:SF2">
    <property type="entry name" value="FLAVIN-NUCLEOTIDE-BINDING PROTEIN"/>
    <property type="match status" value="1"/>
</dbReference>
<dbReference type="InterPro" id="IPR024747">
    <property type="entry name" value="Pyridox_Oxase-rel"/>
</dbReference>
<reference evidence="2 3" key="1">
    <citation type="submission" date="2016-08" db="EMBL/GenBank/DDBJ databases">
        <authorList>
            <person name="Seilhamer J.J."/>
        </authorList>
    </citation>
    <scope>NUCLEOTIDE SEQUENCE [LARGE SCALE GENOMIC DNA]</scope>
    <source>
        <strain evidence="2 3">PH27A</strain>
    </source>
</reference>
<dbReference type="SUPFAM" id="SSF50475">
    <property type="entry name" value="FMN-binding split barrel"/>
    <property type="match status" value="1"/>
</dbReference>
<sequence>MQRPSNPPSAPTQKTQVKRGAKKAHYDQATLYAILDEAFVCHVAAQQADHTGLQPTLHWREGDRLYIHGSSKNGLFRALIEGAEACIGVTLLDGIVFARSAFHHSVNYRSVIIYGYAKPIIEPQEKRRLLDLMLEKFSTGRSQEARPPNENELKATDVLAFELTEMSGKLRTGGPVDDAADMALPIWAGVKPLTRQWGEIDYDHAPIDHTSPSQ</sequence>
<dbReference type="Pfam" id="PF12900">
    <property type="entry name" value="Pyridox_ox_2"/>
    <property type="match status" value="1"/>
</dbReference>
<proteinExistence type="predicted"/>
<dbReference type="Proteomes" id="UP000094291">
    <property type="component" value="Unassembled WGS sequence"/>
</dbReference>
<dbReference type="InterPro" id="IPR012349">
    <property type="entry name" value="Split_barrel_FMN-bd"/>
</dbReference>
<feature type="region of interest" description="Disordered" evidence="1">
    <location>
        <begin position="1"/>
        <end position="21"/>
    </location>
</feature>
<feature type="compositionally biased region" description="Pro residues" evidence="1">
    <location>
        <begin position="1"/>
        <end position="10"/>
    </location>
</feature>
<evidence type="ECO:0000313" key="2">
    <source>
        <dbReference type="EMBL" id="ODC02229.1"/>
    </source>
</evidence>
<dbReference type="Gene3D" id="2.30.110.10">
    <property type="entry name" value="Electron Transport, Fmn-binding Protein, Chain A"/>
    <property type="match status" value="1"/>
</dbReference>
<comment type="caution">
    <text evidence="2">The sequence shown here is derived from an EMBL/GenBank/DDBJ whole genome shotgun (WGS) entry which is preliminary data.</text>
</comment>
<evidence type="ECO:0000256" key="1">
    <source>
        <dbReference type="SAM" id="MobiDB-lite"/>
    </source>
</evidence>
<dbReference type="RefSeq" id="WP_068996613.1">
    <property type="nucleotide sequence ID" value="NZ_MDTQ01000001.1"/>
</dbReference>